<evidence type="ECO:0000256" key="1">
    <source>
        <dbReference type="ARBA" id="ARBA00010088"/>
    </source>
</evidence>
<dbReference type="PANTHER" id="PTHR21661">
    <property type="entry name" value="EPOXIDE HYDROLASE 1-RELATED"/>
    <property type="match status" value="1"/>
</dbReference>
<dbReference type="AlphaFoldDB" id="A0A6A6EK02"/>
<dbReference type="Proteomes" id="UP000800200">
    <property type="component" value="Unassembled WGS sequence"/>
</dbReference>
<dbReference type="OrthoDB" id="7130006at2759"/>
<evidence type="ECO:0000313" key="4">
    <source>
        <dbReference type="EMBL" id="KAF2191964.1"/>
    </source>
</evidence>
<dbReference type="GO" id="GO:0004301">
    <property type="term" value="F:epoxide hydrolase activity"/>
    <property type="evidence" value="ECO:0007669"/>
    <property type="project" value="TreeGrafter"/>
</dbReference>
<dbReference type="PANTHER" id="PTHR21661:SF71">
    <property type="entry name" value="EPOXIDE HYDROLASE N-TERMINAL DOMAIN-CONTAINING PROTEIN"/>
    <property type="match status" value="1"/>
</dbReference>
<evidence type="ECO:0008006" key="6">
    <source>
        <dbReference type="Google" id="ProtNLM"/>
    </source>
</evidence>
<evidence type="ECO:0000313" key="5">
    <source>
        <dbReference type="Proteomes" id="UP000800200"/>
    </source>
</evidence>
<sequence length="114" mass="12526">MTGVPKKPTSTSRSLNLEPQSESHNHMLLPTHPHNLCGFTSSTNVRNKKNVIPLLFCHTWPLSFIEAHNIDTLTDPHSLPSFGAGTQQAFHVVVPSIPGFGFRDASPVEQFGLK</sequence>
<proteinExistence type="inferred from homology"/>
<protein>
    <recommendedName>
        <fullName evidence="6">Epoxide hydrolase N-terminal domain-containing protein</fullName>
    </recommendedName>
</protein>
<accession>A0A6A6EK02</accession>
<dbReference type="Gene3D" id="3.40.50.1820">
    <property type="entry name" value="alpha/beta hydrolase"/>
    <property type="match status" value="1"/>
</dbReference>
<feature type="compositionally biased region" description="Polar residues" evidence="3">
    <location>
        <begin position="8"/>
        <end position="22"/>
    </location>
</feature>
<evidence type="ECO:0000256" key="3">
    <source>
        <dbReference type="SAM" id="MobiDB-lite"/>
    </source>
</evidence>
<dbReference type="SUPFAM" id="SSF53474">
    <property type="entry name" value="alpha/beta-Hydrolases"/>
    <property type="match status" value="1"/>
</dbReference>
<evidence type="ECO:0000256" key="2">
    <source>
        <dbReference type="ARBA" id="ARBA00022801"/>
    </source>
</evidence>
<dbReference type="InterPro" id="IPR029058">
    <property type="entry name" value="AB_hydrolase_fold"/>
</dbReference>
<organism evidence="4 5">
    <name type="scientific">Zopfia rhizophila CBS 207.26</name>
    <dbReference type="NCBI Taxonomy" id="1314779"/>
    <lineage>
        <taxon>Eukaryota</taxon>
        <taxon>Fungi</taxon>
        <taxon>Dikarya</taxon>
        <taxon>Ascomycota</taxon>
        <taxon>Pezizomycotina</taxon>
        <taxon>Dothideomycetes</taxon>
        <taxon>Dothideomycetes incertae sedis</taxon>
        <taxon>Zopfiaceae</taxon>
        <taxon>Zopfia</taxon>
    </lineage>
</organism>
<keyword evidence="5" id="KW-1185">Reference proteome</keyword>
<dbReference type="GO" id="GO:0097176">
    <property type="term" value="P:epoxide metabolic process"/>
    <property type="evidence" value="ECO:0007669"/>
    <property type="project" value="TreeGrafter"/>
</dbReference>
<keyword evidence="2" id="KW-0378">Hydrolase</keyword>
<dbReference type="EMBL" id="ML994616">
    <property type="protein sequence ID" value="KAF2191964.1"/>
    <property type="molecule type" value="Genomic_DNA"/>
</dbReference>
<feature type="region of interest" description="Disordered" evidence="3">
    <location>
        <begin position="1"/>
        <end position="29"/>
    </location>
</feature>
<reference evidence="4" key="1">
    <citation type="journal article" date="2020" name="Stud. Mycol.">
        <title>101 Dothideomycetes genomes: a test case for predicting lifestyles and emergence of pathogens.</title>
        <authorList>
            <person name="Haridas S."/>
            <person name="Albert R."/>
            <person name="Binder M."/>
            <person name="Bloem J."/>
            <person name="Labutti K."/>
            <person name="Salamov A."/>
            <person name="Andreopoulos B."/>
            <person name="Baker S."/>
            <person name="Barry K."/>
            <person name="Bills G."/>
            <person name="Bluhm B."/>
            <person name="Cannon C."/>
            <person name="Castanera R."/>
            <person name="Culley D."/>
            <person name="Daum C."/>
            <person name="Ezra D."/>
            <person name="Gonzalez J."/>
            <person name="Henrissat B."/>
            <person name="Kuo A."/>
            <person name="Liang C."/>
            <person name="Lipzen A."/>
            <person name="Lutzoni F."/>
            <person name="Magnuson J."/>
            <person name="Mondo S."/>
            <person name="Nolan M."/>
            <person name="Ohm R."/>
            <person name="Pangilinan J."/>
            <person name="Park H.-J."/>
            <person name="Ramirez L."/>
            <person name="Alfaro M."/>
            <person name="Sun H."/>
            <person name="Tritt A."/>
            <person name="Yoshinaga Y."/>
            <person name="Zwiers L.-H."/>
            <person name="Turgeon B."/>
            <person name="Goodwin S."/>
            <person name="Spatafora J."/>
            <person name="Crous P."/>
            <person name="Grigoriev I."/>
        </authorList>
    </citation>
    <scope>NUCLEOTIDE SEQUENCE</scope>
    <source>
        <strain evidence="4">CBS 207.26</strain>
    </source>
</reference>
<comment type="similarity">
    <text evidence="1">Belongs to the peptidase S33 family.</text>
</comment>
<gene>
    <name evidence="4" type="ORF">K469DRAFT_345658</name>
</gene>
<name>A0A6A6EK02_9PEZI</name>